<comment type="similarity">
    <text evidence="1">Belongs to the sigma-70 factor family. ECF subfamily.</text>
</comment>
<evidence type="ECO:0000256" key="5">
    <source>
        <dbReference type="SAM" id="Phobius"/>
    </source>
</evidence>
<dbReference type="Gene3D" id="1.10.1740.10">
    <property type="match status" value="1"/>
</dbReference>
<dbReference type="InterPro" id="IPR013249">
    <property type="entry name" value="RNA_pol_sigma70_r4_t2"/>
</dbReference>
<dbReference type="CDD" id="cd06171">
    <property type="entry name" value="Sigma70_r4"/>
    <property type="match status" value="1"/>
</dbReference>
<dbReference type="STRING" id="237018.SAMN04489723_111116"/>
<evidence type="ECO:0000259" key="7">
    <source>
        <dbReference type="Pfam" id="PF08281"/>
    </source>
</evidence>
<dbReference type="NCBIfam" id="TIGR02937">
    <property type="entry name" value="sigma70-ECF"/>
    <property type="match status" value="1"/>
</dbReference>
<reference evidence="8 9" key="1">
    <citation type="submission" date="2016-10" db="EMBL/GenBank/DDBJ databases">
        <authorList>
            <person name="de Groot N.N."/>
        </authorList>
    </citation>
    <scope>NUCLEOTIDE SEQUENCE [LARGE SCALE GENOMIC DNA]</scope>
    <source>
        <strain evidence="8 9">DSM 23399</strain>
    </source>
</reference>
<evidence type="ECO:0000256" key="1">
    <source>
        <dbReference type="ARBA" id="ARBA00010641"/>
    </source>
</evidence>
<keyword evidence="2" id="KW-0805">Transcription regulation</keyword>
<dbReference type="GO" id="GO:0016987">
    <property type="term" value="F:sigma factor activity"/>
    <property type="evidence" value="ECO:0007669"/>
    <property type="project" value="UniProtKB-KW"/>
</dbReference>
<dbReference type="EMBL" id="FOKK01000011">
    <property type="protein sequence ID" value="SFB46406.1"/>
    <property type="molecule type" value="Genomic_DNA"/>
</dbReference>
<evidence type="ECO:0000313" key="9">
    <source>
        <dbReference type="Proteomes" id="UP000198790"/>
    </source>
</evidence>
<dbReference type="Pfam" id="PF04542">
    <property type="entry name" value="Sigma70_r2"/>
    <property type="match status" value="1"/>
</dbReference>
<evidence type="ECO:0000256" key="4">
    <source>
        <dbReference type="ARBA" id="ARBA00023163"/>
    </source>
</evidence>
<dbReference type="Proteomes" id="UP000198790">
    <property type="component" value="Unassembled WGS sequence"/>
</dbReference>
<keyword evidence="5" id="KW-0812">Transmembrane</keyword>
<feature type="domain" description="RNA polymerase sigma factor 70 region 4 type 2" evidence="7">
    <location>
        <begin position="88"/>
        <end position="134"/>
    </location>
</feature>
<evidence type="ECO:0000256" key="3">
    <source>
        <dbReference type="ARBA" id="ARBA00023082"/>
    </source>
</evidence>
<dbReference type="AlphaFoldDB" id="A0A1I1B9S2"/>
<evidence type="ECO:0000256" key="2">
    <source>
        <dbReference type="ARBA" id="ARBA00023015"/>
    </source>
</evidence>
<keyword evidence="3" id="KW-0731">Sigma factor</keyword>
<keyword evidence="9" id="KW-1185">Reference proteome</keyword>
<feature type="transmembrane region" description="Helical" evidence="5">
    <location>
        <begin position="26"/>
        <end position="44"/>
    </location>
</feature>
<dbReference type="InterPro" id="IPR013324">
    <property type="entry name" value="RNA_pol_sigma_r3/r4-like"/>
</dbReference>
<sequence>MRLTHEEAEEIVQEVFLNIWKNRVKLDPALSVNAYMIAIVRSLVIKKNRKEARFFAFQQYQIPLIELVSDHIPDDELIYSEFHSLSMEIIEKLPPVQKQVFKMRHMENKSFEEIAGKLNVSQRTVENQSFRATKWVKKKLALLEIISVSIWLFPVVTLFDSIVK</sequence>
<dbReference type="InterPro" id="IPR007627">
    <property type="entry name" value="RNA_pol_sigma70_r2"/>
</dbReference>
<feature type="domain" description="RNA polymerase sigma-70 region 2" evidence="6">
    <location>
        <begin position="5"/>
        <end position="53"/>
    </location>
</feature>
<keyword evidence="5" id="KW-1133">Transmembrane helix</keyword>
<name>A0A1I1B9S2_9BACT</name>
<keyword evidence="4" id="KW-0804">Transcription</keyword>
<dbReference type="PANTHER" id="PTHR43133">
    <property type="entry name" value="RNA POLYMERASE ECF-TYPE SIGMA FACTO"/>
    <property type="match status" value="1"/>
</dbReference>
<protein>
    <submittedName>
        <fullName evidence="8">RNA polymerase sigma-70 factor, ECF subfamily</fullName>
    </submittedName>
</protein>
<dbReference type="SUPFAM" id="SSF88659">
    <property type="entry name" value="Sigma3 and sigma4 domains of RNA polymerase sigma factors"/>
    <property type="match status" value="1"/>
</dbReference>
<organism evidence="8 9">
    <name type="scientific">Algoriphagus aquimarinus</name>
    <dbReference type="NCBI Taxonomy" id="237018"/>
    <lineage>
        <taxon>Bacteria</taxon>
        <taxon>Pseudomonadati</taxon>
        <taxon>Bacteroidota</taxon>
        <taxon>Cytophagia</taxon>
        <taxon>Cytophagales</taxon>
        <taxon>Cyclobacteriaceae</taxon>
        <taxon>Algoriphagus</taxon>
    </lineage>
</organism>
<dbReference type="InterPro" id="IPR039425">
    <property type="entry name" value="RNA_pol_sigma-70-like"/>
</dbReference>
<feature type="transmembrane region" description="Helical" evidence="5">
    <location>
        <begin position="140"/>
        <end position="159"/>
    </location>
</feature>
<evidence type="ECO:0000259" key="6">
    <source>
        <dbReference type="Pfam" id="PF04542"/>
    </source>
</evidence>
<dbReference type="Gene3D" id="1.10.10.10">
    <property type="entry name" value="Winged helix-like DNA-binding domain superfamily/Winged helix DNA-binding domain"/>
    <property type="match status" value="1"/>
</dbReference>
<proteinExistence type="inferred from homology"/>
<keyword evidence="5" id="KW-0472">Membrane</keyword>
<gene>
    <name evidence="8" type="ORF">SAMN04489723_111116</name>
</gene>
<dbReference type="InterPro" id="IPR013325">
    <property type="entry name" value="RNA_pol_sigma_r2"/>
</dbReference>
<evidence type="ECO:0000313" key="8">
    <source>
        <dbReference type="EMBL" id="SFB46406.1"/>
    </source>
</evidence>
<dbReference type="Pfam" id="PF08281">
    <property type="entry name" value="Sigma70_r4_2"/>
    <property type="match status" value="1"/>
</dbReference>
<accession>A0A1I1B9S2</accession>
<dbReference type="InterPro" id="IPR036388">
    <property type="entry name" value="WH-like_DNA-bd_sf"/>
</dbReference>
<dbReference type="GO" id="GO:0003677">
    <property type="term" value="F:DNA binding"/>
    <property type="evidence" value="ECO:0007669"/>
    <property type="project" value="InterPro"/>
</dbReference>
<dbReference type="SUPFAM" id="SSF88946">
    <property type="entry name" value="Sigma2 domain of RNA polymerase sigma factors"/>
    <property type="match status" value="1"/>
</dbReference>
<dbReference type="PANTHER" id="PTHR43133:SF46">
    <property type="entry name" value="RNA POLYMERASE SIGMA-70 FACTOR ECF SUBFAMILY"/>
    <property type="match status" value="1"/>
</dbReference>
<dbReference type="InterPro" id="IPR014284">
    <property type="entry name" value="RNA_pol_sigma-70_dom"/>
</dbReference>
<dbReference type="GO" id="GO:0006352">
    <property type="term" value="P:DNA-templated transcription initiation"/>
    <property type="evidence" value="ECO:0007669"/>
    <property type="project" value="InterPro"/>
</dbReference>